<dbReference type="Proteomes" id="UP000003515">
    <property type="component" value="Unassembled WGS sequence"/>
</dbReference>
<organism evidence="1 2">
    <name type="scientific">Vibrio orientalis CIP 102891 = ATCC 33934</name>
    <dbReference type="NCBI Taxonomy" id="675816"/>
    <lineage>
        <taxon>Bacteria</taxon>
        <taxon>Pseudomonadati</taxon>
        <taxon>Pseudomonadota</taxon>
        <taxon>Gammaproteobacteria</taxon>
        <taxon>Vibrionales</taxon>
        <taxon>Vibrionaceae</taxon>
        <taxon>Vibrio</taxon>
        <taxon>Vibrio oreintalis group</taxon>
    </lineage>
</organism>
<evidence type="ECO:0000313" key="1">
    <source>
        <dbReference type="EMBL" id="EEX92167.1"/>
    </source>
</evidence>
<protein>
    <submittedName>
        <fullName evidence="1">Uncharacterized protein</fullName>
    </submittedName>
</protein>
<keyword evidence="2" id="KW-1185">Reference proteome</keyword>
<evidence type="ECO:0000313" key="2">
    <source>
        <dbReference type="Proteomes" id="UP000003515"/>
    </source>
</evidence>
<gene>
    <name evidence="1" type="ORF">VIA_002811</name>
</gene>
<name>A0ABM9YYN2_VIBOR</name>
<reference evidence="1 2" key="1">
    <citation type="submission" date="2009-10" db="EMBL/GenBank/DDBJ databases">
        <authorList>
            <consortium name="Los Alamos National Laboratory (LANL)"/>
            <consortium name="National Microbial Pathogen Data Resource (NMPDR)"/>
            <person name="Munk A.C."/>
            <person name="Chertkov O."/>
            <person name="Tapia R."/>
            <person name="Green L."/>
            <person name="Rogers Y."/>
            <person name="Detter J.C."/>
            <person name="Bruce D."/>
            <person name="Brettin T.S."/>
            <person name="Colwell R.R."/>
            <person name="Huq A."/>
            <person name="Grim C.J."/>
            <person name="Hasan N.A."/>
            <person name="Bartels D."/>
            <person name="Vonstein V."/>
        </authorList>
    </citation>
    <scope>NUCLEOTIDE SEQUENCE [LARGE SCALE GENOMIC DNA]</scope>
    <source>
        <strain evidence="1 2">CIP 102891</strain>
    </source>
</reference>
<accession>A0ABM9YYN2</accession>
<dbReference type="EMBL" id="ACZV01000005">
    <property type="protein sequence ID" value="EEX92167.1"/>
    <property type="molecule type" value="Genomic_DNA"/>
</dbReference>
<sequence length="40" mass="4741">MNLVGLPHWAGKWNYSFMVGRLWWSSWFLPCGLVQKTSQK</sequence>
<comment type="caution">
    <text evidence="1">The sequence shown here is derived from an EMBL/GenBank/DDBJ whole genome shotgun (WGS) entry which is preliminary data.</text>
</comment>
<proteinExistence type="predicted"/>